<dbReference type="GO" id="GO:0016020">
    <property type="term" value="C:membrane"/>
    <property type="evidence" value="ECO:0007669"/>
    <property type="project" value="UniProtKB-SubCell"/>
</dbReference>
<evidence type="ECO:0000256" key="6">
    <source>
        <dbReference type="ARBA" id="ARBA00023136"/>
    </source>
</evidence>
<comment type="catalytic activity">
    <reaction evidence="8">
        <text>L-threonyl-[protein] + ATP = O-phospho-L-threonyl-[protein] + ADP + H(+)</text>
        <dbReference type="Rhea" id="RHEA:46608"/>
        <dbReference type="Rhea" id="RHEA-COMP:11060"/>
        <dbReference type="Rhea" id="RHEA-COMP:11605"/>
        <dbReference type="ChEBI" id="CHEBI:15378"/>
        <dbReference type="ChEBI" id="CHEBI:30013"/>
        <dbReference type="ChEBI" id="CHEBI:30616"/>
        <dbReference type="ChEBI" id="CHEBI:61977"/>
        <dbReference type="ChEBI" id="CHEBI:456216"/>
        <dbReference type="EC" id="2.7.11.1"/>
    </reaction>
</comment>
<protein>
    <recommendedName>
        <fullName evidence="2">non-specific serine/threonine protein kinase</fullName>
        <ecNumber evidence="2">2.7.11.1</ecNumber>
    </recommendedName>
</protein>
<dbReference type="InterPro" id="IPR032872">
    <property type="entry name" value="WAK_assoc_C"/>
</dbReference>
<evidence type="ECO:0000256" key="3">
    <source>
        <dbReference type="ARBA" id="ARBA00022692"/>
    </source>
</evidence>
<reference evidence="13" key="1">
    <citation type="submission" date="2019-09" db="EMBL/GenBank/DDBJ databases">
        <title>Draft genome information of white flower Hibiscus syriacus.</title>
        <authorList>
            <person name="Kim Y.-M."/>
        </authorList>
    </citation>
    <scope>NUCLEOTIDE SEQUENCE [LARGE SCALE GENOMIC DNA]</scope>
    <source>
        <strain evidence="13">YM2019G1</strain>
    </source>
</reference>
<evidence type="ECO:0000256" key="5">
    <source>
        <dbReference type="ARBA" id="ARBA00022989"/>
    </source>
</evidence>
<evidence type="ECO:0000313" key="14">
    <source>
        <dbReference type="Proteomes" id="UP000436088"/>
    </source>
</evidence>
<dbReference type="GO" id="GO:0030247">
    <property type="term" value="F:polysaccharide binding"/>
    <property type="evidence" value="ECO:0007669"/>
    <property type="project" value="InterPro"/>
</dbReference>
<keyword evidence="7" id="KW-0325">Glycoprotein</keyword>
<accession>A0A6A2YAM2</accession>
<dbReference type="GO" id="GO:0004674">
    <property type="term" value="F:protein serine/threonine kinase activity"/>
    <property type="evidence" value="ECO:0007669"/>
    <property type="project" value="UniProtKB-KW"/>
</dbReference>
<evidence type="ECO:0000256" key="10">
    <source>
        <dbReference type="SAM" id="SignalP"/>
    </source>
</evidence>
<keyword evidence="3" id="KW-0812">Transmembrane</keyword>
<dbReference type="EMBL" id="VEPZ02001567">
    <property type="protein sequence ID" value="KAE8667754.1"/>
    <property type="molecule type" value="Genomic_DNA"/>
</dbReference>
<dbReference type="InterPro" id="IPR025287">
    <property type="entry name" value="WAK_GUB"/>
</dbReference>
<proteinExistence type="predicted"/>
<evidence type="ECO:0000256" key="2">
    <source>
        <dbReference type="ARBA" id="ARBA00012513"/>
    </source>
</evidence>
<evidence type="ECO:0000259" key="11">
    <source>
        <dbReference type="Pfam" id="PF13947"/>
    </source>
</evidence>
<evidence type="ECO:0000256" key="4">
    <source>
        <dbReference type="ARBA" id="ARBA00022729"/>
    </source>
</evidence>
<feature type="domain" description="Wall-associated receptor kinase C-terminal" evidence="12">
    <location>
        <begin position="159"/>
        <end position="245"/>
    </location>
</feature>
<feature type="chain" id="PRO_5025332744" description="non-specific serine/threonine protein kinase" evidence="10">
    <location>
        <begin position="27"/>
        <end position="275"/>
    </location>
</feature>
<comment type="caution">
    <text evidence="13">The sequence shown here is derived from an EMBL/GenBank/DDBJ whole genome shotgun (WGS) entry which is preliminary data.</text>
</comment>
<evidence type="ECO:0000256" key="1">
    <source>
        <dbReference type="ARBA" id="ARBA00004167"/>
    </source>
</evidence>
<feature type="domain" description="Wall-associated receptor kinase galacturonan-binding" evidence="11">
    <location>
        <begin position="35"/>
        <end position="97"/>
    </location>
</feature>
<dbReference type="PANTHER" id="PTHR33138:SF85">
    <property type="entry name" value="LEAF RUST 10 DISEASE-RESISTANCE LOCUS RECEPTOR-LIKE PROTEIN KINASE-LIKE 2.7 ISOFORM X1"/>
    <property type="match status" value="1"/>
</dbReference>
<evidence type="ECO:0000256" key="7">
    <source>
        <dbReference type="ARBA" id="ARBA00023180"/>
    </source>
</evidence>
<dbReference type="AlphaFoldDB" id="A0A6A2YAM2"/>
<dbReference type="Proteomes" id="UP000436088">
    <property type="component" value="Unassembled WGS sequence"/>
</dbReference>
<evidence type="ECO:0000256" key="8">
    <source>
        <dbReference type="ARBA" id="ARBA00047899"/>
    </source>
</evidence>
<name>A0A6A2YAM2_HIBSY</name>
<comment type="subcellular location">
    <subcellularLocation>
        <location evidence="1">Membrane</location>
        <topology evidence="1">Single-pass membrane protein</topology>
    </subcellularLocation>
</comment>
<keyword evidence="4 10" id="KW-0732">Signal</keyword>
<evidence type="ECO:0000256" key="9">
    <source>
        <dbReference type="ARBA" id="ARBA00048679"/>
    </source>
</evidence>
<comment type="catalytic activity">
    <reaction evidence="9">
        <text>L-seryl-[protein] + ATP = O-phospho-L-seryl-[protein] + ADP + H(+)</text>
        <dbReference type="Rhea" id="RHEA:17989"/>
        <dbReference type="Rhea" id="RHEA-COMP:9863"/>
        <dbReference type="Rhea" id="RHEA-COMP:11604"/>
        <dbReference type="ChEBI" id="CHEBI:15378"/>
        <dbReference type="ChEBI" id="CHEBI:29999"/>
        <dbReference type="ChEBI" id="CHEBI:30616"/>
        <dbReference type="ChEBI" id="CHEBI:83421"/>
        <dbReference type="ChEBI" id="CHEBI:456216"/>
        <dbReference type="EC" id="2.7.11.1"/>
    </reaction>
</comment>
<evidence type="ECO:0000259" key="12">
    <source>
        <dbReference type="Pfam" id="PF14380"/>
    </source>
</evidence>
<gene>
    <name evidence="13" type="ORF">F3Y22_tig00112382pilonHSYRG00011</name>
</gene>
<dbReference type="Pfam" id="PF13947">
    <property type="entry name" value="GUB_WAK_bind"/>
    <property type="match status" value="1"/>
</dbReference>
<dbReference type="EC" id="2.7.11.1" evidence="2"/>
<dbReference type="Pfam" id="PF14380">
    <property type="entry name" value="WAK_assoc"/>
    <property type="match status" value="1"/>
</dbReference>
<sequence length="275" mass="31130">MDTYNFFFFFSASITFILVVLPVAYSHETDQFMECNGTFNCGTIQGIRYPFWGNGRPRYCGHRGFELLCHENQFPAIDINSQRFRVLNISRTGTMTIAPVDIWDDPCPQQLYNISLDHTLFDFASSIRDLDIFYGCPLEDDIPSQNRFVCNTSNGDNYAYYLDESLSRIHRSELEGCGVRIMVPVSRSGFDELWSGIDKIADAWNKGFDVVYVKEMVPCMACRNSGGVCGSNDTSLNFLCFCPDKPYSKSCIVPGMFSSSLNIFLSNCLTACFMV</sequence>
<keyword evidence="14" id="KW-1185">Reference proteome</keyword>
<dbReference type="OrthoDB" id="974104at2759"/>
<evidence type="ECO:0000313" key="13">
    <source>
        <dbReference type="EMBL" id="KAE8667754.1"/>
    </source>
</evidence>
<keyword evidence="6" id="KW-0472">Membrane</keyword>
<dbReference type="PANTHER" id="PTHR33138">
    <property type="entry name" value="OS01G0690200 PROTEIN"/>
    <property type="match status" value="1"/>
</dbReference>
<feature type="signal peptide" evidence="10">
    <location>
        <begin position="1"/>
        <end position="26"/>
    </location>
</feature>
<keyword evidence="5" id="KW-1133">Transmembrane helix</keyword>
<organism evidence="13 14">
    <name type="scientific">Hibiscus syriacus</name>
    <name type="common">Rose of Sharon</name>
    <dbReference type="NCBI Taxonomy" id="106335"/>
    <lineage>
        <taxon>Eukaryota</taxon>
        <taxon>Viridiplantae</taxon>
        <taxon>Streptophyta</taxon>
        <taxon>Embryophyta</taxon>
        <taxon>Tracheophyta</taxon>
        <taxon>Spermatophyta</taxon>
        <taxon>Magnoliopsida</taxon>
        <taxon>eudicotyledons</taxon>
        <taxon>Gunneridae</taxon>
        <taxon>Pentapetalae</taxon>
        <taxon>rosids</taxon>
        <taxon>malvids</taxon>
        <taxon>Malvales</taxon>
        <taxon>Malvaceae</taxon>
        <taxon>Malvoideae</taxon>
        <taxon>Hibiscus</taxon>
    </lineage>
</organism>